<feature type="chain" id="PRO_5026761109" evidence="1">
    <location>
        <begin position="19"/>
        <end position="114"/>
    </location>
</feature>
<dbReference type="GeneID" id="54362606"/>
<keyword evidence="1" id="KW-0732">Signal</keyword>
<reference evidence="3" key="1">
    <citation type="submission" date="2020-01" db="EMBL/GenBank/DDBJ databases">
        <authorList>
            <consortium name="DOE Joint Genome Institute"/>
            <person name="Haridas S."/>
            <person name="Albert R."/>
            <person name="Binder M."/>
            <person name="Bloem J."/>
            <person name="Labutti K."/>
            <person name="Salamov A."/>
            <person name="Andreopoulos B."/>
            <person name="Baker S.E."/>
            <person name="Barry K."/>
            <person name="Bills G."/>
            <person name="Bluhm B.H."/>
            <person name="Cannon C."/>
            <person name="Castanera R."/>
            <person name="Culley D.E."/>
            <person name="Daum C."/>
            <person name="Ezra D."/>
            <person name="Gonzalez J.B."/>
            <person name="Henrissat B."/>
            <person name="Kuo A."/>
            <person name="Liang C."/>
            <person name="Lipzen A."/>
            <person name="Lutzoni F."/>
            <person name="Magnuson J."/>
            <person name="Mondo S."/>
            <person name="Nolan M."/>
            <person name="Ohm R."/>
            <person name="Pangilinan J."/>
            <person name="Park H.-J."/>
            <person name="Ramirez L."/>
            <person name="Alfaro M."/>
            <person name="Sun H."/>
            <person name="Tritt A."/>
            <person name="Yoshinaga Y."/>
            <person name="Zwiers L.-H."/>
            <person name="Turgeon B.G."/>
            <person name="Goodwin S.B."/>
            <person name="Spatafora J.W."/>
            <person name="Crous P.W."/>
            <person name="Grigoriev I.V."/>
        </authorList>
    </citation>
    <scope>NUCLEOTIDE SEQUENCE</scope>
    <source>
        <strain evidence="3">CBS 342.82</strain>
    </source>
</reference>
<dbReference type="AlphaFoldDB" id="A0A6J3M774"/>
<proteinExistence type="predicted"/>
<accession>A0A6J3M774</accession>
<feature type="signal peptide" evidence="1">
    <location>
        <begin position="1"/>
        <end position="18"/>
    </location>
</feature>
<name>A0A6J3M774_9PEZI</name>
<evidence type="ECO:0000313" key="2">
    <source>
        <dbReference type="Proteomes" id="UP000504637"/>
    </source>
</evidence>
<sequence length="114" mass="12333">MLRSMVLAAVLVASYVNADLYCTFFSDQDCKTRSGSLDYDANNDGIFQNGGTYFACHNGPTRVSLTEYPPGDSAGDNPDNCHYFLVEEDLTCSELTAFGFHPGNGGYYRLGGGC</sequence>
<dbReference type="RefSeq" id="XP_033459743.1">
    <property type="nucleotide sequence ID" value="XM_033604806.1"/>
</dbReference>
<dbReference type="OrthoDB" id="10453730at2759"/>
<reference evidence="3" key="2">
    <citation type="submission" date="2020-04" db="EMBL/GenBank/DDBJ databases">
        <authorList>
            <consortium name="NCBI Genome Project"/>
        </authorList>
    </citation>
    <scope>NUCLEOTIDE SEQUENCE</scope>
    <source>
        <strain evidence="3">CBS 342.82</strain>
    </source>
</reference>
<reference evidence="3" key="3">
    <citation type="submission" date="2025-08" db="UniProtKB">
        <authorList>
            <consortium name="RefSeq"/>
        </authorList>
    </citation>
    <scope>IDENTIFICATION</scope>
    <source>
        <strain evidence="3">CBS 342.82</strain>
    </source>
</reference>
<gene>
    <name evidence="3" type="ORF">K489DRAFT_380080</name>
</gene>
<protein>
    <submittedName>
        <fullName evidence="3">Uncharacterized protein</fullName>
    </submittedName>
</protein>
<dbReference type="Proteomes" id="UP000504637">
    <property type="component" value="Unplaced"/>
</dbReference>
<organism evidence="3">
    <name type="scientific">Dissoconium aciculare CBS 342.82</name>
    <dbReference type="NCBI Taxonomy" id="1314786"/>
    <lineage>
        <taxon>Eukaryota</taxon>
        <taxon>Fungi</taxon>
        <taxon>Dikarya</taxon>
        <taxon>Ascomycota</taxon>
        <taxon>Pezizomycotina</taxon>
        <taxon>Dothideomycetes</taxon>
        <taxon>Dothideomycetidae</taxon>
        <taxon>Mycosphaerellales</taxon>
        <taxon>Dissoconiaceae</taxon>
        <taxon>Dissoconium</taxon>
    </lineage>
</organism>
<evidence type="ECO:0000313" key="3">
    <source>
        <dbReference type="RefSeq" id="XP_033459743.1"/>
    </source>
</evidence>
<keyword evidence="2" id="KW-1185">Reference proteome</keyword>
<evidence type="ECO:0000256" key="1">
    <source>
        <dbReference type="SAM" id="SignalP"/>
    </source>
</evidence>